<proteinExistence type="predicted"/>
<dbReference type="Proteomes" id="UP001433268">
    <property type="component" value="Unassembled WGS sequence"/>
</dbReference>
<evidence type="ECO:0000313" key="3">
    <source>
        <dbReference type="Proteomes" id="UP001433268"/>
    </source>
</evidence>
<accession>A0ABR1VX39</accession>
<feature type="compositionally biased region" description="Basic and acidic residues" evidence="1">
    <location>
        <begin position="62"/>
        <end position="76"/>
    </location>
</feature>
<gene>
    <name evidence="2" type="ORF">PG997_009127</name>
</gene>
<dbReference type="GeneID" id="92046502"/>
<protein>
    <submittedName>
        <fullName evidence="2">Uncharacterized protein</fullName>
    </submittedName>
</protein>
<organism evidence="2 3">
    <name type="scientific">Apiospora hydei</name>
    <dbReference type="NCBI Taxonomy" id="1337664"/>
    <lineage>
        <taxon>Eukaryota</taxon>
        <taxon>Fungi</taxon>
        <taxon>Dikarya</taxon>
        <taxon>Ascomycota</taxon>
        <taxon>Pezizomycotina</taxon>
        <taxon>Sordariomycetes</taxon>
        <taxon>Xylariomycetidae</taxon>
        <taxon>Amphisphaeriales</taxon>
        <taxon>Apiosporaceae</taxon>
        <taxon>Apiospora</taxon>
    </lineage>
</organism>
<evidence type="ECO:0000313" key="2">
    <source>
        <dbReference type="EMBL" id="KAK8074464.1"/>
    </source>
</evidence>
<feature type="region of interest" description="Disordered" evidence="1">
    <location>
        <begin position="62"/>
        <end position="86"/>
    </location>
</feature>
<evidence type="ECO:0000256" key="1">
    <source>
        <dbReference type="SAM" id="MobiDB-lite"/>
    </source>
</evidence>
<reference evidence="2 3" key="1">
    <citation type="submission" date="2023-01" db="EMBL/GenBank/DDBJ databases">
        <title>Analysis of 21 Apiospora genomes using comparative genomics revels a genus with tremendous synthesis potential of carbohydrate active enzymes and secondary metabolites.</title>
        <authorList>
            <person name="Sorensen T."/>
        </authorList>
    </citation>
    <scope>NUCLEOTIDE SEQUENCE [LARGE SCALE GENOMIC DNA]</scope>
    <source>
        <strain evidence="2 3">CBS 114990</strain>
    </source>
</reference>
<keyword evidence="3" id="KW-1185">Reference proteome</keyword>
<dbReference type="EMBL" id="JAQQWN010000007">
    <property type="protein sequence ID" value="KAK8074464.1"/>
    <property type="molecule type" value="Genomic_DNA"/>
</dbReference>
<sequence>MAATRSVGTCLTASATPIAPIRIGWDLDLQLLRVDPSLIGLQQFTPFLQVKAHIYGVGKNCNKEDQPEQTEYRISEDDGPFSPESQNSFNLSASRTASAIIVLLMTGMPFAWVYKAGIKRLSTHEIHINHCWTATTWVFFALLAHLPPTDCTIEREVWYLVTRQTGTPAQRCGWDWHR</sequence>
<dbReference type="RefSeq" id="XP_066665404.1">
    <property type="nucleotide sequence ID" value="XM_066813442.1"/>
</dbReference>
<comment type="caution">
    <text evidence="2">The sequence shown here is derived from an EMBL/GenBank/DDBJ whole genome shotgun (WGS) entry which is preliminary data.</text>
</comment>
<name>A0ABR1VX39_9PEZI</name>